<keyword evidence="2" id="KW-1185">Reference proteome</keyword>
<proteinExistence type="predicted"/>
<accession>A0ABN8QAT8</accession>
<gene>
    <name evidence="1" type="ORF">PLOB_00004211</name>
</gene>
<dbReference type="EMBL" id="CALNXK010000118">
    <property type="protein sequence ID" value="CAH3160819.1"/>
    <property type="molecule type" value="Genomic_DNA"/>
</dbReference>
<organism evidence="1 2">
    <name type="scientific">Porites lobata</name>
    <dbReference type="NCBI Taxonomy" id="104759"/>
    <lineage>
        <taxon>Eukaryota</taxon>
        <taxon>Metazoa</taxon>
        <taxon>Cnidaria</taxon>
        <taxon>Anthozoa</taxon>
        <taxon>Hexacorallia</taxon>
        <taxon>Scleractinia</taxon>
        <taxon>Fungiina</taxon>
        <taxon>Poritidae</taxon>
        <taxon>Porites</taxon>
    </lineage>
</organism>
<reference evidence="1 2" key="1">
    <citation type="submission" date="2022-05" db="EMBL/GenBank/DDBJ databases">
        <authorList>
            <consortium name="Genoscope - CEA"/>
            <person name="William W."/>
        </authorList>
    </citation>
    <scope>NUCLEOTIDE SEQUENCE [LARGE SCALE GENOMIC DNA]</scope>
</reference>
<sequence>MERLQKRALRIIQPDLSYAEALVALDITSLYERKKTLSNALFDQIVRDQSHKLHDLLPPRNGSTYCTRSQRYFKLPICKTNRLYFTVFIVVIIYL</sequence>
<name>A0ABN8QAT8_9CNID</name>
<protein>
    <submittedName>
        <fullName evidence="1">Uncharacterized protein</fullName>
    </submittedName>
</protein>
<evidence type="ECO:0000313" key="2">
    <source>
        <dbReference type="Proteomes" id="UP001159405"/>
    </source>
</evidence>
<comment type="caution">
    <text evidence="1">The sequence shown here is derived from an EMBL/GenBank/DDBJ whole genome shotgun (WGS) entry which is preliminary data.</text>
</comment>
<dbReference type="Proteomes" id="UP001159405">
    <property type="component" value="Unassembled WGS sequence"/>
</dbReference>
<evidence type="ECO:0000313" key="1">
    <source>
        <dbReference type="EMBL" id="CAH3160819.1"/>
    </source>
</evidence>